<dbReference type="PRINTS" id="PR00420">
    <property type="entry name" value="RNGMNOXGNASE"/>
</dbReference>
<evidence type="ECO:0000259" key="1">
    <source>
        <dbReference type="Pfam" id="PF01494"/>
    </source>
</evidence>
<proteinExistence type="predicted"/>
<protein>
    <submittedName>
        <fullName evidence="2">FAD-binding domain</fullName>
    </submittedName>
</protein>
<dbReference type="PANTHER" id="PTHR46865">
    <property type="entry name" value="OXIDOREDUCTASE-RELATED"/>
    <property type="match status" value="1"/>
</dbReference>
<reference evidence="3" key="1">
    <citation type="journal article" date="2019" name="Int. J. Syst. Evol. Microbiol.">
        <title>The Global Catalogue of Microorganisms (GCM) 10K type strain sequencing project: providing services to taxonomists for standard genome sequencing and annotation.</title>
        <authorList>
            <consortium name="The Broad Institute Genomics Platform"/>
            <consortium name="The Broad Institute Genome Sequencing Center for Infectious Disease"/>
            <person name="Wu L."/>
            <person name="Ma J."/>
        </authorList>
    </citation>
    <scope>NUCLEOTIDE SEQUENCE [LARGE SCALE GENOMIC DNA]</scope>
    <source>
        <strain evidence="3">CGMCC 4.6997</strain>
    </source>
</reference>
<keyword evidence="3" id="KW-1185">Reference proteome</keyword>
<organism evidence="2 3">
    <name type="scientific">Lysinimonas soli</name>
    <dbReference type="NCBI Taxonomy" id="1074233"/>
    <lineage>
        <taxon>Bacteria</taxon>
        <taxon>Bacillati</taxon>
        <taxon>Actinomycetota</taxon>
        <taxon>Actinomycetes</taxon>
        <taxon>Micrococcales</taxon>
        <taxon>Microbacteriaceae</taxon>
        <taxon>Lysinimonas</taxon>
    </lineage>
</organism>
<dbReference type="Gene3D" id="3.30.9.10">
    <property type="entry name" value="D-Amino Acid Oxidase, subunit A, domain 2"/>
    <property type="match status" value="1"/>
</dbReference>
<gene>
    <name evidence="2" type="ORF">ACFPJ4_14695</name>
</gene>
<accession>A0ABW0NSJ8</accession>
<dbReference type="RefSeq" id="WP_386741205.1">
    <property type="nucleotide sequence ID" value="NZ_JBHSMG010000005.1"/>
</dbReference>
<dbReference type="InterPro" id="IPR051704">
    <property type="entry name" value="FAD_aromatic-hydroxylase"/>
</dbReference>
<dbReference type="NCBIfam" id="NF005761">
    <property type="entry name" value="PRK07588.1"/>
    <property type="match status" value="1"/>
</dbReference>
<name>A0ABW0NSJ8_9MICO</name>
<feature type="domain" description="FAD-binding" evidence="1">
    <location>
        <begin position="3"/>
        <end position="317"/>
    </location>
</feature>
<dbReference type="InterPro" id="IPR002938">
    <property type="entry name" value="FAD-bd"/>
</dbReference>
<dbReference type="Gene3D" id="3.50.50.60">
    <property type="entry name" value="FAD/NAD(P)-binding domain"/>
    <property type="match status" value="1"/>
</dbReference>
<comment type="caution">
    <text evidence="2">The sequence shown here is derived from an EMBL/GenBank/DDBJ whole genome shotgun (WGS) entry which is preliminary data.</text>
</comment>
<dbReference type="SUPFAM" id="SSF51905">
    <property type="entry name" value="FAD/NAD(P)-binding domain"/>
    <property type="match status" value="1"/>
</dbReference>
<sequence>MRILIVGAGIGGPTLAYWLLRSGHQPTLIESAPRLREGGYLVDFWGAGFDVAQRMGIVPELMEKGYRPRELREVKADGRVVVALDPRQMIDDAAGGVAGRYVTVARTDLASAIYDAAQGQVETIFGQTVNLIRDDGTRVQVEFTGGETREFDLVIGADGLHSRVRRTVFGPDADYQRDLGLVVAAFDVDGYEPRDEMVAVSDTEVGFQSLRFARRDGATMLIFTVRYDGEVPEEDPAAQQELLRGLLAGAGGEVPAMLARMPEARTFYFDRASQIRMPSWSHGRVALIGDAAACPSLLAGQGSALAMVEAYELAAELRRSGGDHLAAFVGYHQRLAPLVLAKQNAAIGLGAAFAPRNRAQLLLRDTAMRMMTVRSISRLIMRRSLRDPIQISPVPTG</sequence>
<dbReference type="InterPro" id="IPR036188">
    <property type="entry name" value="FAD/NAD-bd_sf"/>
</dbReference>
<evidence type="ECO:0000313" key="3">
    <source>
        <dbReference type="Proteomes" id="UP001596039"/>
    </source>
</evidence>
<dbReference type="EMBL" id="JBHSMG010000005">
    <property type="protein sequence ID" value="MFC5503495.1"/>
    <property type="molecule type" value="Genomic_DNA"/>
</dbReference>
<dbReference type="PANTHER" id="PTHR46865:SF8">
    <property type="entry name" value="POSSIBLE OXIDOREDUCTASE"/>
    <property type="match status" value="1"/>
</dbReference>
<dbReference type="Proteomes" id="UP001596039">
    <property type="component" value="Unassembled WGS sequence"/>
</dbReference>
<evidence type="ECO:0000313" key="2">
    <source>
        <dbReference type="EMBL" id="MFC5503495.1"/>
    </source>
</evidence>
<dbReference type="Pfam" id="PF01494">
    <property type="entry name" value="FAD_binding_3"/>
    <property type="match status" value="1"/>
</dbReference>